<comment type="similarity">
    <text evidence="2">Belongs to the complex I subunit 4L family.</text>
</comment>
<name>A0A343W8U8_9HEMI</name>
<dbReference type="InterPro" id="IPR039428">
    <property type="entry name" value="NUOK/Mnh_C1-like"/>
</dbReference>
<accession>A0A343W8U8</accession>
<dbReference type="Pfam" id="PF00420">
    <property type="entry name" value="Oxidored_q2"/>
    <property type="match status" value="1"/>
</dbReference>
<comment type="subcellular location">
    <subcellularLocation>
        <location evidence="1">Membrane</location>
        <topology evidence="1">Multi-pass membrane protein</topology>
    </subcellularLocation>
</comment>
<geneLocation type="mitochondrion" evidence="12"/>
<keyword evidence="12" id="KW-0496">Mitochondrion</keyword>
<dbReference type="EMBL" id="KY069961">
    <property type="protein sequence ID" value="AVZ00788.1"/>
    <property type="molecule type" value="Genomic_DNA"/>
</dbReference>
<keyword evidence="7" id="KW-0520">NAD</keyword>
<evidence type="ECO:0000256" key="7">
    <source>
        <dbReference type="ARBA" id="ARBA00023027"/>
    </source>
</evidence>
<evidence type="ECO:0000256" key="11">
    <source>
        <dbReference type="SAM" id="Phobius"/>
    </source>
</evidence>
<feature type="transmembrane region" description="Helical" evidence="11">
    <location>
        <begin position="6"/>
        <end position="23"/>
    </location>
</feature>
<keyword evidence="5" id="KW-1278">Translocase</keyword>
<evidence type="ECO:0000313" key="12">
    <source>
        <dbReference type="EMBL" id="AVZ00788.1"/>
    </source>
</evidence>
<proteinExistence type="inferred from homology"/>
<evidence type="ECO:0000256" key="2">
    <source>
        <dbReference type="ARBA" id="ARBA00010519"/>
    </source>
</evidence>
<evidence type="ECO:0000256" key="4">
    <source>
        <dbReference type="ARBA" id="ARBA00022692"/>
    </source>
</evidence>
<dbReference type="RefSeq" id="YP_009485652.1">
    <property type="nucleotide sequence ID" value="NC_037738.1"/>
</dbReference>
<organism evidence="12">
    <name type="scientific">Velinus nodipes</name>
    <dbReference type="NCBI Taxonomy" id="1524544"/>
    <lineage>
        <taxon>Eukaryota</taxon>
        <taxon>Metazoa</taxon>
        <taxon>Ecdysozoa</taxon>
        <taxon>Arthropoda</taxon>
        <taxon>Hexapoda</taxon>
        <taxon>Insecta</taxon>
        <taxon>Pterygota</taxon>
        <taxon>Neoptera</taxon>
        <taxon>Paraneoptera</taxon>
        <taxon>Hemiptera</taxon>
        <taxon>Heteroptera</taxon>
        <taxon>Panheteroptera</taxon>
        <taxon>Cimicomorpha</taxon>
        <taxon>Reduviidae</taxon>
        <taxon>Harpactorinae</taxon>
        <taxon>Harpactorini</taxon>
        <taxon>Velinus</taxon>
    </lineage>
</organism>
<feature type="transmembrane region" description="Helical" evidence="11">
    <location>
        <begin position="55"/>
        <end position="80"/>
    </location>
</feature>
<keyword evidence="6 11" id="KW-1133">Transmembrane helix</keyword>
<keyword evidence="4 11" id="KW-0812">Transmembrane</keyword>
<dbReference type="GeneID" id="36937759"/>
<keyword evidence="8 11" id="KW-0472">Membrane</keyword>
<feature type="transmembrane region" description="Helical" evidence="11">
    <location>
        <begin position="30"/>
        <end position="49"/>
    </location>
</feature>
<dbReference type="GO" id="GO:0008137">
    <property type="term" value="F:NADH dehydrogenase (ubiquinone) activity"/>
    <property type="evidence" value="ECO:0007669"/>
    <property type="project" value="UniProtKB-EC"/>
</dbReference>
<evidence type="ECO:0000256" key="6">
    <source>
        <dbReference type="ARBA" id="ARBA00022989"/>
    </source>
</evidence>
<gene>
    <name evidence="12" type="primary">ND4L</name>
</gene>
<dbReference type="Gene3D" id="1.10.287.3510">
    <property type="match status" value="1"/>
</dbReference>
<comment type="catalytic activity">
    <reaction evidence="10">
        <text>a ubiquinone + NADH + 5 H(+)(in) = a ubiquinol + NAD(+) + 4 H(+)(out)</text>
        <dbReference type="Rhea" id="RHEA:29091"/>
        <dbReference type="Rhea" id="RHEA-COMP:9565"/>
        <dbReference type="Rhea" id="RHEA-COMP:9566"/>
        <dbReference type="ChEBI" id="CHEBI:15378"/>
        <dbReference type="ChEBI" id="CHEBI:16389"/>
        <dbReference type="ChEBI" id="CHEBI:17976"/>
        <dbReference type="ChEBI" id="CHEBI:57540"/>
        <dbReference type="ChEBI" id="CHEBI:57945"/>
        <dbReference type="EC" id="7.1.1.2"/>
    </reaction>
</comment>
<dbReference type="GO" id="GO:0016020">
    <property type="term" value="C:membrane"/>
    <property type="evidence" value="ECO:0007669"/>
    <property type="project" value="UniProtKB-SubCell"/>
</dbReference>
<evidence type="ECO:0000256" key="1">
    <source>
        <dbReference type="ARBA" id="ARBA00004141"/>
    </source>
</evidence>
<evidence type="ECO:0000256" key="10">
    <source>
        <dbReference type="ARBA" id="ARBA00049551"/>
    </source>
</evidence>
<protein>
    <recommendedName>
        <fullName evidence="3">NADH-ubiquinone oxidoreductase chain 4L</fullName>
    </recommendedName>
    <alternativeName>
        <fullName evidence="9">NADH dehydrogenase subunit 4L</fullName>
    </alternativeName>
</protein>
<sequence length="96" mass="11104">MLMIEFCTFFMFFSGLIVFCSMHKHLLLTLLSLEFLALSLYFCMFIFLSNYYMNYYFLLIFLTFVVCEGALGLGILVCLIRSQGSDNISSLSILGW</sequence>
<evidence type="ECO:0000256" key="3">
    <source>
        <dbReference type="ARBA" id="ARBA00016612"/>
    </source>
</evidence>
<dbReference type="CTD" id="4539"/>
<dbReference type="AlphaFoldDB" id="A0A343W8U8"/>
<evidence type="ECO:0000256" key="9">
    <source>
        <dbReference type="ARBA" id="ARBA00031586"/>
    </source>
</evidence>
<evidence type="ECO:0000256" key="5">
    <source>
        <dbReference type="ARBA" id="ARBA00022967"/>
    </source>
</evidence>
<evidence type="ECO:0000256" key="8">
    <source>
        <dbReference type="ARBA" id="ARBA00023136"/>
    </source>
</evidence>
<reference evidence="12" key="1">
    <citation type="thesis" date="2017" institute="China Agricultural University">
        <title>Studies on the comparative mitochondrial genomics and phylogeny of Heteroptera (Insecta: Hemiptera).</title>
        <authorList>
            <person name="Jiang P."/>
        </authorList>
    </citation>
    <scope>NUCLEOTIDE SEQUENCE</scope>
</reference>